<keyword evidence="3" id="KW-0645">Protease</keyword>
<dbReference type="Gene3D" id="3.40.390.10">
    <property type="entry name" value="Collagenase (Catalytic Domain)"/>
    <property type="match status" value="1"/>
</dbReference>
<proteinExistence type="predicted"/>
<dbReference type="Pfam" id="PF14521">
    <property type="entry name" value="Aspzincin_M35"/>
    <property type="match status" value="1"/>
</dbReference>
<feature type="compositionally biased region" description="Low complexity" evidence="1">
    <location>
        <begin position="193"/>
        <end position="202"/>
    </location>
</feature>
<sequence length="919" mass="101072">MGRGQKRKADCDLPDASPDQEVVKKLTELPRQTLLALRRDLALEPFDSALRCLDGASGMTELLLEVPHERVAKSLTAALGGSTWCWSFSSTSAAVDGARKALGTMLEEGQQKLLSSLRGGSSFSAAVKMHSSKRDGQPLLRLGKTRVMWLLGANPEEGDDGAQAQNTVQRKKRRRGRPAKAAKGADAADHQPESSLSESQSASEDKNEANSKKGGATLAFLASLRAKRGKSAAWCSMRACHMVRAVEALLLVHLLGCHALRSVHEEADLGSLNVSDFPPLCAEEIVTRSCMFINGDDRGLKIGQGHLATVLSKTTEQIRTLWHLIELPDELASCVDVCNAITEYVKDWHILPPRSDIACYTIGRRWFCDADVRPEQLKISGLAEDADLPDLHDEESQPIAGASSYKPGASVATPWQLVERVANLFRIFPAEAPPKEEAFAPIEPDMSDWTSTVRVMKRSGQIAEAFLGLAIRAFEHGATGTEMRTWFGAGDETVKRNVRMTMNSAADILSKSHFVYPGPSCTDKQLAYVLPDGHDCNSLQLHEASIPCATHYQKFVLYVCPLFLAKPSEQVLTLIHEASHHAVAFTEDVCADPAKPPEEMDCSPKGYGKDSCRLLAEHMPARALMNADSYCYFVQDVVNQSASSEWVPVWSRPSALAPFTCPALSVPRGSLCRCKTGNHCFQGGAEGCQLASSTSMVYSLPTCRDCRCARCPLNARLLPGGVCECDEQFHCSSTSGNGCAADSRKFSLLGCESCFCERTPQKTTSHYKEHRRCTEPCGSMVSGRLLQEDQCARCVGTAYCDIYDCTLDVCAGHRCGNFAYCQPWAGRPQCRCFSQYQQMGDGCQPMIDDDYRCCFTHYTQPLIRAVWVPRRWQATIWWVKHVCPTVEGFKWRRAPTSECKGTIYKHPDNRLLGLKGVDI</sequence>
<dbReference type="GO" id="GO:0004222">
    <property type="term" value="F:metalloendopeptidase activity"/>
    <property type="evidence" value="ECO:0007669"/>
    <property type="project" value="InterPro"/>
</dbReference>
<dbReference type="SUPFAM" id="SSF55486">
    <property type="entry name" value="Metalloproteases ('zincins'), catalytic domain"/>
    <property type="match status" value="1"/>
</dbReference>
<accession>A0A1Q9CK86</accession>
<evidence type="ECO:0000313" key="3">
    <source>
        <dbReference type="EMBL" id="OLP83341.1"/>
    </source>
</evidence>
<evidence type="ECO:0000256" key="1">
    <source>
        <dbReference type="SAM" id="MobiDB-lite"/>
    </source>
</evidence>
<evidence type="ECO:0000313" key="4">
    <source>
        <dbReference type="Proteomes" id="UP000186817"/>
    </source>
</evidence>
<dbReference type="SMART" id="SM01351">
    <property type="entry name" value="Aspzincin_M35"/>
    <property type="match status" value="1"/>
</dbReference>
<reference evidence="3 4" key="1">
    <citation type="submission" date="2016-02" db="EMBL/GenBank/DDBJ databases">
        <title>Genome analysis of coral dinoflagellate symbionts highlights evolutionary adaptations to a symbiotic lifestyle.</title>
        <authorList>
            <person name="Aranda M."/>
            <person name="Li Y."/>
            <person name="Liew Y.J."/>
            <person name="Baumgarten S."/>
            <person name="Simakov O."/>
            <person name="Wilson M."/>
            <person name="Piel J."/>
            <person name="Ashoor H."/>
            <person name="Bougouffa S."/>
            <person name="Bajic V.B."/>
            <person name="Ryu T."/>
            <person name="Ravasi T."/>
            <person name="Bayer T."/>
            <person name="Micklem G."/>
            <person name="Kim H."/>
            <person name="Bhak J."/>
            <person name="Lajeunesse T.C."/>
            <person name="Voolstra C.R."/>
        </authorList>
    </citation>
    <scope>NUCLEOTIDE SEQUENCE [LARGE SCALE GENOMIC DNA]</scope>
    <source>
        <strain evidence="3 4">CCMP2467</strain>
    </source>
</reference>
<dbReference type="EMBL" id="LSRX01001122">
    <property type="protein sequence ID" value="OLP83341.1"/>
    <property type="molecule type" value="Genomic_DNA"/>
</dbReference>
<protein>
    <submittedName>
        <fullName evidence="3">Extracellular protease</fullName>
    </submittedName>
</protein>
<comment type="caution">
    <text evidence="3">The sequence shown here is derived from an EMBL/GenBank/DDBJ whole genome shotgun (WGS) entry which is preliminary data.</text>
</comment>
<feature type="compositionally biased region" description="Basic residues" evidence="1">
    <location>
        <begin position="169"/>
        <end position="180"/>
    </location>
</feature>
<keyword evidence="3" id="KW-0378">Hydrolase</keyword>
<name>A0A1Q9CK86_SYMMI</name>
<evidence type="ECO:0000259" key="2">
    <source>
        <dbReference type="SMART" id="SM01351"/>
    </source>
</evidence>
<feature type="domain" description="Lysine-specific metallo-endopeptidase" evidence="2">
    <location>
        <begin position="471"/>
        <end position="635"/>
    </location>
</feature>
<dbReference type="Proteomes" id="UP000186817">
    <property type="component" value="Unassembled WGS sequence"/>
</dbReference>
<dbReference type="InterPro" id="IPR024079">
    <property type="entry name" value="MetalloPept_cat_dom_sf"/>
</dbReference>
<dbReference type="OrthoDB" id="412874at2759"/>
<keyword evidence="4" id="KW-1185">Reference proteome</keyword>
<dbReference type="InterPro" id="IPR029463">
    <property type="entry name" value="Lys_MEP"/>
</dbReference>
<gene>
    <name evidence="3" type="primary">eprA1</name>
    <name evidence="3" type="ORF">AK812_SmicGene35906</name>
</gene>
<organism evidence="3 4">
    <name type="scientific">Symbiodinium microadriaticum</name>
    <name type="common">Dinoflagellate</name>
    <name type="synonym">Zooxanthella microadriatica</name>
    <dbReference type="NCBI Taxonomy" id="2951"/>
    <lineage>
        <taxon>Eukaryota</taxon>
        <taxon>Sar</taxon>
        <taxon>Alveolata</taxon>
        <taxon>Dinophyceae</taxon>
        <taxon>Suessiales</taxon>
        <taxon>Symbiodiniaceae</taxon>
        <taxon>Symbiodinium</taxon>
    </lineage>
</organism>
<dbReference type="GO" id="GO:0006508">
    <property type="term" value="P:proteolysis"/>
    <property type="evidence" value="ECO:0007669"/>
    <property type="project" value="UniProtKB-KW"/>
</dbReference>
<dbReference type="AlphaFoldDB" id="A0A1Q9CK86"/>
<feature type="region of interest" description="Disordered" evidence="1">
    <location>
        <begin position="154"/>
        <end position="212"/>
    </location>
</feature>